<reference evidence="1" key="1">
    <citation type="submission" date="2020-05" db="EMBL/GenBank/DDBJ databases">
        <title>Mycena genomes resolve the evolution of fungal bioluminescence.</title>
        <authorList>
            <person name="Tsai I.J."/>
        </authorList>
    </citation>
    <scope>NUCLEOTIDE SEQUENCE</scope>
    <source>
        <strain evidence="1">CCC161011</strain>
    </source>
</reference>
<keyword evidence="2" id="KW-1185">Reference proteome</keyword>
<evidence type="ECO:0000313" key="1">
    <source>
        <dbReference type="EMBL" id="KAF7341231.1"/>
    </source>
</evidence>
<accession>A0A8H7CM94</accession>
<comment type="caution">
    <text evidence="1">The sequence shown here is derived from an EMBL/GenBank/DDBJ whole genome shotgun (WGS) entry which is preliminary data.</text>
</comment>
<organism evidence="1 2">
    <name type="scientific">Mycena venus</name>
    <dbReference type="NCBI Taxonomy" id="2733690"/>
    <lineage>
        <taxon>Eukaryota</taxon>
        <taxon>Fungi</taxon>
        <taxon>Dikarya</taxon>
        <taxon>Basidiomycota</taxon>
        <taxon>Agaricomycotina</taxon>
        <taxon>Agaricomycetes</taxon>
        <taxon>Agaricomycetidae</taxon>
        <taxon>Agaricales</taxon>
        <taxon>Marasmiineae</taxon>
        <taxon>Mycenaceae</taxon>
        <taxon>Mycena</taxon>
    </lineage>
</organism>
<dbReference type="EMBL" id="JACAZI010000018">
    <property type="protein sequence ID" value="KAF7341231.1"/>
    <property type="molecule type" value="Genomic_DNA"/>
</dbReference>
<gene>
    <name evidence="1" type="ORF">MVEN_01858500</name>
</gene>
<dbReference type="Proteomes" id="UP000620124">
    <property type="component" value="Unassembled WGS sequence"/>
</dbReference>
<protein>
    <submittedName>
        <fullName evidence="1">Uncharacterized protein</fullName>
    </submittedName>
</protein>
<proteinExistence type="predicted"/>
<dbReference type="AlphaFoldDB" id="A0A8H7CM94"/>
<sequence>MLCSACAPAASSAAVSTRRFPAVPALRAVFLRRFSDAATKAKHTSSPQPAKWFLKFCQFFRIFVDAPPVQVPAVPEFRVAQRALAATRACRFLTQSPELVQLVDIEFSRPVIAYTLHIRIRRQLRLWGRQLRIRVARSLAAFPHSSCSLYHKKFSTFDANMLSESRAEATSATILVSLVYIARPRTHPSIVLEEWAHLPRSPYHKRFFTLVANMLSRAEVAPTTTLVSRLHRPCPHAPLHSARVGPQACLPWRARRGVRIYAGFDPQERTLAAAGIFWRTTSVALSASSSRHSIGSSACRGRVRWRTAERLSPLRLMFGTCANVKLAPAKA</sequence>
<evidence type="ECO:0000313" key="2">
    <source>
        <dbReference type="Proteomes" id="UP000620124"/>
    </source>
</evidence>
<name>A0A8H7CM94_9AGAR</name>
<dbReference type="OrthoDB" id="10250320at2759"/>